<accession>A0AAN6VTX4</accession>
<name>A0AAN6VTX4_9PEZI</name>
<protein>
    <submittedName>
        <fullName evidence="2">Uncharacterized protein</fullName>
    </submittedName>
</protein>
<dbReference type="Proteomes" id="UP001302745">
    <property type="component" value="Unassembled WGS sequence"/>
</dbReference>
<evidence type="ECO:0000256" key="1">
    <source>
        <dbReference type="ARBA" id="ARBA00023604"/>
    </source>
</evidence>
<dbReference type="InterPro" id="IPR044053">
    <property type="entry name" value="AsaB-like"/>
</dbReference>
<dbReference type="PANTHER" id="PTHR34598:SF3">
    <property type="entry name" value="OXIDOREDUCTASE AN1597"/>
    <property type="match status" value="1"/>
</dbReference>
<comment type="similarity">
    <text evidence="1">Belongs to the asaB hydroxylase/desaturase family.</text>
</comment>
<comment type="caution">
    <text evidence="2">The sequence shown here is derived from an EMBL/GenBank/DDBJ whole genome shotgun (WGS) entry which is preliminary data.</text>
</comment>
<evidence type="ECO:0000313" key="2">
    <source>
        <dbReference type="EMBL" id="KAK4156151.1"/>
    </source>
</evidence>
<evidence type="ECO:0000313" key="3">
    <source>
        <dbReference type="Proteomes" id="UP001302745"/>
    </source>
</evidence>
<reference evidence="2" key="1">
    <citation type="journal article" date="2023" name="Mol. Phylogenet. Evol.">
        <title>Genome-scale phylogeny and comparative genomics of the fungal order Sordariales.</title>
        <authorList>
            <person name="Hensen N."/>
            <person name="Bonometti L."/>
            <person name="Westerberg I."/>
            <person name="Brannstrom I.O."/>
            <person name="Guillou S."/>
            <person name="Cros-Aarteil S."/>
            <person name="Calhoun S."/>
            <person name="Haridas S."/>
            <person name="Kuo A."/>
            <person name="Mondo S."/>
            <person name="Pangilinan J."/>
            <person name="Riley R."/>
            <person name="LaButti K."/>
            <person name="Andreopoulos B."/>
            <person name="Lipzen A."/>
            <person name="Chen C."/>
            <person name="Yan M."/>
            <person name="Daum C."/>
            <person name="Ng V."/>
            <person name="Clum A."/>
            <person name="Steindorff A."/>
            <person name="Ohm R.A."/>
            <person name="Martin F."/>
            <person name="Silar P."/>
            <person name="Natvig D.O."/>
            <person name="Lalanne C."/>
            <person name="Gautier V."/>
            <person name="Ament-Velasquez S.L."/>
            <person name="Kruys A."/>
            <person name="Hutchinson M.I."/>
            <person name="Powell A.J."/>
            <person name="Barry K."/>
            <person name="Miller A.N."/>
            <person name="Grigoriev I.V."/>
            <person name="Debuchy R."/>
            <person name="Gladieux P."/>
            <person name="Hiltunen Thoren M."/>
            <person name="Johannesson H."/>
        </authorList>
    </citation>
    <scope>NUCLEOTIDE SEQUENCE</scope>
    <source>
        <strain evidence="2">CBS 538.74</strain>
    </source>
</reference>
<dbReference type="GO" id="GO:0016491">
    <property type="term" value="F:oxidoreductase activity"/>
    <property type="evidence" value="ECO:0007669"/>
    <property type="project" value="InterPro"/>
</dbReference>
<proteinExistence type="inferred from homology"/>
<dbReference type="EMBL" id="MU856873">
    <property type="protein sequence ID" value="KAK4156151.1"/>
    <property type="molecule type" value="Genomic_DNA"/>
</dbReference>
<dbReference type="PANTHER" id="PTHR34598">
    <property type="entry name" value="BLL6449 PROTEIN"/>
    <property type="match status" value="1"/>
</dbReference>
<dbReference type="AlphaFoldDB" id="A0AAN6VTX4"/>
<dbReference type="NCBIfam" id="NF041278">
    <property type="entry name" value="CmcJ_NvfI_EfuI"/>
    <property type="match status" value="1"/>
</dbReference>
<organism evidence="2 3">
    <name type="scientific">Chaetomidium leptoderma</name>
    <dbReference type="NCBI Taxonomy" id="669021"/>
    <lineage>
        <taxon>Eukaryota</taxon>
        <taxon>Fungi</taxon>
        <taxon>Dikarya</taxon>
        <taxon>Ascomycota</taxon>
        <taxon>Pezizomycotina</taxon>
        <taxon>Sordariomycetes</taxon>
        <taxon>Sordariomycetidae</taxon>
        <taxon>Sordariales</taxon>
        <taxon>Chaetomiaceae</taxon>
        <taxon>Chaetomidium</taxon>
    </lineage>
</organism>
<keyword evidence="3" id="KW-1185">Reference proteome</keyword>
<gene>
    <name evidence="2" type="ORF">C8A00DRAFT_30963</name>
</gene>
<sequence>MGNREALRDVVENYPLTDIRSLAAEEQPLLDRKGYQILHSPFSKFRDLGLPSIEGIKGDELKRRAIRTYLSAITETLRDHYDSTKAVRKATNQAYDKTPSIPLNDLPKEGIEVREQPISTAFNVHRDGSPNNFKRQLLYLLDPEEQLELAEKRVRLRLINMWRPVVDVETGPLALCDTRTVAEDDWEPVDKVFDDWVEESMYLKHNPSQKWYWLSNQTTDEVTTFVVWDSERPNDKNAAVAHCSFKLPDHLLGKVLRESIEMRVLLWTEPSEPPPAEE</sequence>
<reference evidence="2" key="2">
    <citation type="submission" date="2023-05" db="EMBL/GenBank/DDBJ databases">
        <authorList>
            <consortium name="Lawrence Berkeley National Laboratory"/>
            <person name="Steindorff A."/>
            <person name="Hensen N."/>
            <person name="Bonometti L."/>
            <person name="Westerberg I."/>
            <person name="Brannstrom I.O."/>
            <person name="Guillou S."/>
            <person name="Cros-Aarteil S."/>
            <person name="Calhoun S."/>
            <person name="Haridas S."/>
            <person name="Kuo A."/>
            <person name="Mondo S."/>
            <person name="Pangilinan J."/>
            <person name="Riley R."/>
            <person name="Labutti K."/>
            <person name="Andreopoulos B."/>
            <person name="Lipzen A."/>
            <person name="Chen C."/>
            <person name="Yanf M."/>
            <person name="Daum C."/>
            <person name="Ng V."/>
            <person name="Clum A."/>
            <person name="Ohm R."/>
            <person name="Martin F."/>
            <person name="Silar P."/>
            <person name="Natvig D."/>
            <person name="Lalanne C."/>
            <person name="Gautier V."/>
            <person name="Ament-Velasquez S.L."/>
            <person name="Kruys A."/>
            <person name="Hutchinson M.I."/>
            <person name="Powell A.J."/>
            <person name="Barry K."/>
            <person name="Miller A.N."/>
            <person name="Grigoriev I.V."/>
            <person name="Debuchy R."/>
            <person name="Gladieux P."/>
            <person name="Thoren M.H."/>
            <person name="Johannesson H."/>
        </authorList>
    </citation>
    <scope>NUCLEOTIDE SEQUENCE</scope>
    <source>
        <strain evidence="2">CBS 538.74</strain>
    </source>
</reference>